<dbReference type="PANTHER" id="PTHR22916">
    <property type="entry name" value="GLYCOSYLTRANSFERASE"/>
    <property type="match status" value="1"/>
</dbReference>
<feature type="domain" description="Glycosyltransferase 2-like" evidence="1">
    <location>
        <begin position="19"/>
        <end position="128"/>
    </location>
</feature>
<dbReference type="GO" id="GO:0016758">
    <property type="term" value="F:hexosyltransferase activity"/>
    <property type="evidence" value="ECO:0007669"/>
    <property type="project" value="UniProtKB-ARBA"/>
</dbReference>
<organism evidence="2 3">
    <name type="scientific">Collinsella intestinalis</name>
    <dbReference type="NCBI Taxonomy" id="147207"/>
    <lineage>
        <taxon>Bacteria</taxon>
        <taxon>Bacillati</taxon>
        <taxon>Actinomycetota</taxon>
        <taxon>Coriobacteriia</taxon>
        <taxon>Coriobacteriales</taxon>
        <taxon>Coriobacteriaceae</taxon>
        <taxon>Collinsella</taxon>
    </lineage>
</organism>
<proteinExistence type="predicted"/>
<dbReference type="Proteomes" id="UP000283983">
    <property type="component" value="Unassembled WGS sequence"/>
</dbReference>
<reference evidence="2 3" key="1">
    <citation type="submission" date="2018-08" db="EMBL/GenBank/DDBJ databases">
        <title>A genome reference for cultivated species of the human gut microbiota.</title>
        <authorList>
            <person name="Zou Y."/>
            <person name="Xue W."/>
            <person name="Luo G."/>
        </authorList>
    </citation>
    <scope>NUCLEOTIDE SEQUENCE [LARGE SCALE GENOMIC DNA]</scope>
    <source>
        <strain evidence="2 3">AM25-33</strain>
    </source>
</reference>
<dbReference type="InterPro" id="IPR029044">
    <property type="entry name" value="Nucleotide-diphossugar_trans"/>
</dbReference>
<dbReference type="PANTHER" id="PTHR22916:SF3">
    <property type="entry name" value="UDP-GLCNAC:BETAGAL BETA-1,3-N-ACETYLGLUCOSAMINYLTRANSFERASE-LIKE PROTEIN 1"/>
    <property type="match status" value="1"/>
</dbReference>
<accession>A0A414NEB8</accession>
<evidence type="ECO:0000259" key="1">
    <source>
        <dbReference type="Pfam" id="PF00535"/>
    </source>
</evidence>
<keyword evidence="3" id="KW-1185">Reference proteome</keyword>
<dbReference type="SUPFAM" id="SSF53448">
    <property type="entry name" value="Nucleotide-diphospho-sugar transferases"/>
    <property type="match status" value="1"/>
</dbReference>
<evidence type="ECO:0000313" key="3">
    <source>
        <dbReference type="Proteomes" id="UP000283983"/>
    </source>
</evidence>
<sequence>MKRGYSLEEMEHSIADVLIICSTYNQEKYIGDALRGFISQKTDFPFQVLVHDDASTDATPQIIRDFESKYPEIIKGVYEEQNQYSLGNFHWYNEYLERSAARYIALCEGDDYWVDPCKLQKQFDAMSKCSECNFCITNALLMDADSGELIGKMMPRNKRDESILSRGPLLDPEDMMSLEFIPTATFFADRRTWLKEPKCPSGAFSGDRAHQLYLASSGTSIYLEDCTAVYRVNAQGSAMASWNVDRSARIASIEKYVKLYDHFNRYTDDKFADVVRSFRDDRVLSLMYAQGSKRLLPFDRAWAAASRRGSRYCLLLILLHIAPGLVTRLWERQVG</sequence>
<dbReference type="AlphaFoldDB" id="A0A414NEB8"/>
<dbReference type="InterPro" id="IPR001173">
    <property type="entry name" value="Glyco_trans_2-like"/>
</dbReference>
<evidence type="ECO:0000313" key="2">
    <source>
        <dbReference type="EMBL" id="RHF38170.1"/>
    </source>
</evidence>
<dbReference type="RefSeq" id="WP_118102315.1">
    <property type="nucleotide sequence ID" value="NZ_CABJEU010000001.1"/>
</dbReference>
<protein>
    <submittedName>
        <fullName evidence="2">Glycosyltransferase</fullName>
    </submittedName>
</protein>
<keyword evidence="2" id="KW-0808">Transferase</keyword>
<dbReference type="Pfam" id="PF00535">
    <property type="entry name" value="Glycos_transf_2"/>
    <property type="match status" value="1"/>
</dbReference>
<dbReference type="EMBL" id="QSLJ01000001">
    <property type="protein sequence ID" value="RHF38170.1"/>
    <property type="molecule type" value="Genomic_DNA"/>
</dbReference>
<comment type="caution">
    <text evidence="2">The sequence shown here is derived from an EMBL/GenBank/DDBJ whole genome shotgun (WGS) entry which is preliminary data.</text>
</comment>
<gene>
    <name evidence="2" type="ORF">DW682_00085</name>
</gene>
<dbReference type="Gene3D" id="3.90.550.10">
    <property type="entry name" value="Spore Coat Polysaccharide Biosynthesis Protein SpsA, Chain A"/>
    <property type="match status" value="1"/>
</dbReference>
<dbReference type="InParanoid" id="A0A414NEB8"/>
<name>A0A414NEB8_9ACTN</name>